<proteinExistence type="predicted"/>
<dbReference type="InterPro" id="IPR035959">
    <property type="entry name" value="RutC-like_sf"/>
</dbReference>
<accession>A0A947DG76</accession>
<dbReference type="AlphaFoldDB" id="A0A947DG76"/>
<organism evidence="1 2">
    <name type="scientific">Leptothoe spongobia TAU-MAC 1115</name>
    <dbReference type="NCBI Taxonomy" id="1967444"/>
    <lineage>
        <taxon>Bacteria</taxon>
        <taxon>Bacillati</taxon>
        <taxon>Cyanobacteriota</taxon>
        <taxon>Cyanophyceae</taxon>
        <taxon>Nodosilineales</taxon>
        <taxon>Cymatolegaceae</taxon>
        <taxon>Leptothoe</taxon>
        <taxon>Leptothoe spongobia</taxon>
    </lineage>
</organism>
<dbReference type="Proteomes" id="UP000717364">
    <property type="component" value="Unassembled WGS sequence"/>
</dbReference>
<protein>
    <submittedName>
        <fullName evidence="1">RidA family protein</fullName>
    </submittedName>
</protein>
<dbReference type="EMBL" id="JADOES010000027">
    <property type="protein sequence ID" value="MBT9316478.1"/>
    <property type="molecule type" value="Genomic_DNA"/>
</dbReference>
<dbReference type="Pfam" id="PF01042">
    <property type="entry name" value="Ribonuc_L-PSP"/>
    <property type="match status" value="1"/>
</dbReference>
<gene>
    <name evidence="1" type="ORF">IXB50_13695</name>
</gene>
<reference evidence="1" key="2">
    <citation type="journal article" date="2021" name="Mar. Drugs">
        <title>Genome Reduction and Secondary Metabolism of the Marine Sponge-Associated Cyanobacterium Leptothoe.</title>
        <authorList>
            <person name="Konstantinou D."/>
            <person name="Popin R.V."/>
            <person name="Fewer D.P."/>
            <person name="Sivonen K."/>
            <person name="Gkelis S."/>
        </authorList>
    </citation>
    <scope>NUCLEOTIDE SEQUENCE</scope>
    <source>
        <strain evidence="1">TAU-MAC 1115</strain>
    </source>
</reference>
<dbReference type="Gene3D" id="3.30.1330.40">
    <property type="entry name" value="RutC-like"/>
    <property type="match status" value="1"/>
</dbReference>
<dbReference type="SUPFAM" id="SSF55298">
    <property type="entry name" value="YjgF-like"/>
    <property type="match status" value="1"/>
</dbReference>
<dbReference type="CDD" id="cd06154">
    <property type="entry name" value="YjgF_YER057c_UK114_like_6"/>
    <property type="match status" value="1"/>
</dbReference>
<dbReference type="PANTHER" id="PTHR43857:SF1">
    <property type="entry name" value="YJGH FAMILY PROTEIN"/>
    <property type="match status" value="1"/>
</dbReference>
<keyword evidence="2" id="KW-1185">Reference proteome</keyword>
<sequence>MDNPSISRHFTGTPWEPKVGYCRAIRAGNQIFISGTAPVDDEGNTFAPGDGYAQARRCFQIIQKTLQALGADLSNIVRTRMYVTDISRWEEYGQAHQEAMGAYPPATAMVEVRALIDPDMLIEIEVDALVFD</sequence>
<evidence type="ECO:0000313" key="1">
    <source>
        <dbReference type="EMBL" id="MBT9316478.1"/>
    </source>
</evidence>
<dbReference type="RefSeq" id="WP_215609545.1">
    <property type="nucleotide sequence ID" value="NZ_JADOES010000027.1"/>
</dbReference>
<name>A0A947DG76_9CYAN</name>
<dbReference type="PANTHER" id="PTHR43857">
    <property type="entry name" value="BLR7761 PROTEIN"/>
    <property type="match status" value="1"/>
</dbReference>
<reference evidence="1" key="1">
    <citation type="submission" date="2020-11" db="EMBL/GenBank/DDBJ databases">
        <authorList>
            <person name="Konstantinou D."/>
            <person name="Gkelis S."/>
            <person name="Popin R."/>
            <person name="Fewer D."/>
            <person name="Sivonen K."/>
        </authorList>
    </citation>
    <scope>NUCLEOTIDE SEQUENCE</scope>
    <source>
        <strain evidence="1">TAU-MAC 1115</strain>
    </source>
</reference>
<evidence type="ECO:0000313" key="2">
    <source>
        <dbReference type="Proteomes" id="UP000717364"/>
    </source>
</evidence>
<comment type="caution">
    <text evidence="1">The sequence shown here is derived from an EMBL/GenBank/DDBJ whole genome shotgun (WGS) entry which is preliminary data.</text>
</comment>
<dbReference type="InterPro" id="IPR006175">
    <property type="entry name" value="YjgF/YER057c/UK114"/>
</dbReference>